<name>A0ABW4LNY0_9BACI</name>
<reference evidence="2" key="1">
    <citation type="journal article" date="2019" name="Int. J. Syst. Evol. Microbiol.">
        <title>The Global Catalogue of Microorganisms (GCM) 10K type strain sequencing project: providing services to taxonomists for standard genome sequencing and annotation.</title>
        <authorList>
            <consortium name="The Broad Institute Genomics Platform"/>
            <consortium name="The Broad Institute Genome Sequencing Center for Infectious Disease"/>
            <person name="Wu L."/>
            <person name="Ma J."/>
        </authorList>
    </citation>
    <scope>NUCLEOTIDE SEQUENCE [LARGE SCALE GENOMIC DNA]</scope>
    <source>
        <strain evidence="2">CCUG 49339</strain>
    </source>
</reference>
<dbReference type="EMBL" id="JBHUEM010000005">
    <property type="protein sequence ID" value="MFD1736196.1"/>
    <property type="molecule type" value="Genomic_DNA"/>
</dbReference>
<organism evidence="1 2">
    <name type="scientific">Bacillus salitolerans</name>
    <dbReference type="NCBI Taxonomy" id="1437434"/>
    <lineage>
        <taxon>Bacteria</taxon>
        <taxon>Bacillati</taxon>
        <taxon>Bacillota</taxon>
        <taxon>Bacilli</taxon>
        <taxon>Bacillales</taxon>
        <taxon>Bacillaceae</taxon>
        <taxon>Bacillus</taxon>
    </lineage>
</organism>
<proteinExistence type="predicted"/>
<sequence>MQVNLFNALRLIEVLKADLEESSVFLRDTDITPKQKQRKIELVQKAENFIQESMNQELYFDFWAAKQTEERGRNYVRSYDGDLY</sequence>
<evidence type="ECO:0000313" key="1">
    <source>
        <dbReference type="EMBL" id="MFD1736196.1"/>
    </source>
</evidence>
<protein>
    <submittedName>
        <fullName evidence="1">Uncharacterized protein</fullName>
    </submittedName>
</protein>
<comment type="caution">
    <text evidence="1">The sequence shown here is derived from an EMBL/GenBank/DDBJ whole genome shotgun (WGS) entry which is preliminary data.</text>
</comment>
<accession>A0ABW4LNY0</accession>
<gene>
    <name evidence="1" type="ORF">ACFSCX_06415</name>
</gene>
<dbReference type="RefSeq" id="WP_377927343.1">
    <property type="nucleotide sequence ID" value="NZ_JBHUEM010000005.1"/>
</dbReference>
<keyword evidence="2" id="KW-1185">Reference proteome</keyword>
<dbReference type="Proteomes" id="UP001597214">
    <property type="component" value="Unassembled WGS sequence"/>
</dbReference>
<evidence type="ECO:0000313" key="2">
    <source>
        <dbReference type="Proteomes" id="UP001597214"/>
    </source>
</evidence>